<dbReference type="PANTHER" id="PTHR42939">
    <property type="entry name" value="ABC TRANSPORTER ATP-BINDING PROTEIN ALBC-RELATED"/>
    <property type="match status" value="1"/>
</dbReference>
<gene>
    <name evidence="5" type="ORF">OCV57_11275</name>
</gene>
<reference evidence="5 6" key="1">
    <citation type="journal article" date="2021" name="ISME Commun">
        <title>Automated analysis of genomic sequences facilitates high-throughput and comprehensive description of bacteria.</title>
        <authorList>
            <person name="Hitch T.C.A."/>
        </authorList>
    </citation>
    <scope>NUCLEOTIDE SEQUENCE [LARGE SCALE GENOMIC DNA]</scope>
    <source>
        <strain evidence="5 6">Sanger_31</strain>
    </source>
</reference>
<evidence type="ECO:0000259" key="4">
    <source>
        <dbReference type="PROSITE" id="PS50893"/>
    </source>
</evidence>
<dbReference type="AlphaFoldDB" id="A0AAE3LN97"/>
<dbReference type="Gene3D" id="3.40.50.300">
    <property type="entry name" value="P-loop containing nucleotide triphosphate hydrolases"/>
    <property type="match status" value="1"/>
</dbReference>
<dbReference type="PANTHER" id="PTHR42939:SF1">
    <property type="entry name" value="ABC TRANSPORTER ATP-BINDING PROTEIN ALBC-RELATED"/>
    <property type="match status" value="1"/>
</dbReference>
<keyword evidence="2" id="KW-0547">Nucleotide-binding</keyword>
<keyword evidence="3 5" id="KW-0067">ATP-binding</keyword>
<evidence type="ECO:0000313" key="5">
    <source>
        <dbReference type="EMBL" id="MCU6706501.1"/>
    </source>
</evidence>
<comment type="caution">
    <text evidence="5">The sequence shown here is derived from an EMBL/GenBank/DDBJ whole genome shotgun (WGS) entry which is preliminary data.</text>
</comment>
<dbReference type="EMBL" id="JAOQJZ010000012">
    <property type="protein sequence ID" value="MCU6706501.1"/>
    <property type="molecule type" value="Genomic_DNA"/>
</dbReference>
<dbReference type="Proteomes" id="UP001208131">
    <property type="component" value="Unassembled WGS sequence"/>
</dbReference>
<evidence type="ECO:0000256" key="3">
    <source>
        <dbReference type="ARBA" id="ARBA00022840"/>
    </source>
</evidence>
<dbReference type="PROSITE" id="PS50893">
    <property type="entry name" value="ABC_TRANSPORTER_2"/>
    <property type="match status" value="1"/>
</dbReference>
<sequence length="232" mass="25804">METVLQTYGLTKQYGSFTALSNLDLALERGKIIGLLGPNGSGKTTFIKLCCGLIKPTAGDILICGMPIGVETKKVVSYLPDRNFIPDDMKVNEMLRFFQDFYSNFNVAKAQDMMNRLGINPAAKFKTMSKGTKEKVQLCLVMSREADVYLLDEPIAGVDPAARDYILNTIISNYNERAAVVISTHLIADIEPVLDDVVMIQNGMLRLHKSVDAIHNETGKSVDQLFREVYRC</sequence>
<dbReference type="GO" id="GO:0005524">
    <property type="term" value="F:ATP binding"/>
    <property type="evidence" value="ECO:0007669"/>
    <property type="project" value="UniProtKB-KW"/>
</dbReference>
<dbReference type="RefSeq" id="WP_117858943.1">
    <property type="nucleotide sequence ID" value="NZ_JAOQJZ010000012.1"/>
</dbReference>
<evidence type="ECO:0000313" key="6">
    <source>
        <dbReference type="Proteomes" id="UP001208131"/>
    </source>
</evidence>
<protein>
    <submittedName>
        <fullName evidence="5">ABC transporter ATP-binding protein</fullName>
    </submittedName>
</protein>
<evidence type="ECO:0000256" key="2">
    <source>
        <dbReference type="ARBA" id="ARBA00022741"/>
    </source>
</evidence>
<dbReference type="SUPFAM" id="SSF52540">
    <property type="entry name" value="P-loop containing nucleoside triphosphate hydrolases"/>
    <property type="match status" value="1"/>
</dbReference>
<feature type="domain" description="ABC transporter" evidence="4">
    <location>
        <begin position="5"/>
        <end position="227"/>
    </location>
</feature>
<proteinExistence type="predicted"/>
<dbReference type="Pfam" id="PF00005">
    <property type="entry name" value="ABC_tran"/>
    <property type="match status" value="1"/>
</dbReference>
<name>A0AAE3LN97_9FIRM</name>
<accession>A0AAE3LN97</accession>
<dbReference type="GO" id="GO:0016887">
    <property type="term" value="F:ATP hydrolysis activity"/>
    <property type="evidence" value="ECO:0007669"/>
    <property type="project" value="InterPro"/>
</dbReference>
<evidence type="ECO:0000256" key="1">
    <source>
        <dbReference type="ARBA" id="ARBA00022448"/>
    </source>
</evidence>
<dbReference type="CDD" id="cd03230">
    <property type="entry name" value="ABC_DR_subfamily_A"/>
    <property type="match status" value="1"/>
</dbReference>
<keyword evidence="1" id="KW-0813">Transport</keyword>
<dbReference type="InterPro" id="IPR003439">
    <property type="entry name" value="ABC_transporter-like_ATP-bd"/>
</dbReference>
<dbReference type="SMART" id="SM00382">
    <property type="entry name" value="AAA"/>
    <property type="match status" value="1"/>
</dbReference>
<organism evidence="5 6">
    <name type="scientific">Hominimerdicola aceti</name>
    <dbReference type="NCBI Taxonomy" id="2981726"/>
    <lineage>
        <taxon>Bacteria</taxon>
        <taxon>Bacillati</taxon>
        <taxon>Bacillota</taxon>
        <taxon>Clostridia</taxon>
        <taxon>Eubacteriales</taxon>
        <taxon>Oscillospiraceae</taxon>
        <taxon>Hominimerdicola</taxon>
    </lineage>
</organism>
<dbReference type="InterPro" id="IPR027417">
    <property type="entry name" value="P-loop_NTPase"/>
</dbReference>
<dbReference type="InterPro" id="IPR051782">
    <property type="entry name" value="ABC_Transporter_VariousFunc"/>
</dbReference>
<dbReference type="InterPro" id="IPR003593">
    <property type="entry name" value="AAA+_ATPase"/>
</dbReference>
<keyword evidence="6" id="KW-1185">Reference proteome</keyword>